<evidence type="ECO:0000313" key="1">
    <source>
        <dbReference type="EMBL" id="RUL98577.1"/>
    </source>
</evidence>
<dbReference type="Pfam" id="PF25675">
    <property type="entry name" value="Phage_nozzle"/>
    <property type="match status" value="1"/>
</dbReference>
<proteinExistence type="predicted"/>
<dbReference type="AlphaFoldDB" id="A0A3S0Q6T6"/>
<protein>
    <recommendedName>
        <fullName evidence="3">Tail tubular protein B</fullName>
    </recommendedName>
</protein>
<accession>A0A3S0Q6T6</accession>
<evidence type="ECO:0008006" key="3">
    <source>
        <dbReference type="Google" id="ProtNLM"/>
    </source>
</evidence>
<dbReference type="EMBL" id="RIBW01000013">
    <property type="protein sequence ID" value="RUL98577.1"/>
    <property type="molecule type" value="Genomic_DNA"/>
</dbReference>
<comment type="caution">
    <text evidence="1">The sequence shown here is derived from an EMBL/GenBank/DDBJ whole genome shotgun (WGS) entry which is preliminary data.</text>
</comment>
<sequence>MAGALISTTIPNLINGVSQQPYALRLASQCELQENAHSSVVEGLRKRPGTTHRAKITNAPAGELFTHTINRDRNEQYEVIVGNGALKVYDLKTGVEKTVAFPNGTAYLAAADPRSAFKAVTIADYTFLINRTITVQQDTTLSASRQPEAIVWIKQGAYGTKYSINLNGNTAEVNTPDGSVAAHIAQVQTDAIAANLITAINSAAPGFTFVRSGSSIWIRKNDGNDFTVNVTDSQGDQATKLVKRSVQRFSDLPAKGFDGFSVEIAGDQSSSFDNYYVKYQTSSGFESGVWVESVKGGEAIRLKSSTMAHALVREANGTFTFKQVTWEDRKVGDLDSSPMPSFVGKKMNDIFFHRNRLGFIADENVCFSRASDFFNFFRSSATQVLDTDPIDAAVSHIKVSILQHAIPFNETLLLFSEQTQFQLGAVDLLTPETIAINQTTEFECSLKARPVGSGRNIYFTFNRGEFSGLREYYVDGDTKTNDANDVTSHVPAYVPKDISKMAASSSEDTIAMLSENERNTIYVYKYYWNDQEKLQSAWYKWTFPATDTILSVEFVESNLYLIIRRADGVFIESMSVNPGTKDTGFDFGLHLDRKVTEAGCTVSYNATTNKTTITPPYATEAGLLPASEQYVIVARNGDPTKKPGQVIPYTLSGNSLVVSGQLVNFFIGRNYVMRYRFSTFVIKEEAVGGGQMTVGEGRIQLRKANLTYDLSGYFRVEVTPLRRDTYTYIFSGRVIGSAKNVIGQVAVDRGRFAFPIMSKNDAVTIDIVNDTFLPCAFLSAEWEALYVIRSKRL</sequence>
<dbReference type="Proteomes" id="UP000273611">
    <property type="component" value="Unassembled WGS sequence"/>
</dbReference>
<dbReference type="RefSeq" id="WP_127431199.1">
    <property type="nucleotide sequence ID" value="NZ_BMFI01000012.1"/>
</dbReference>
<reference evidence="1 2" key="1">
    <citation type="journal article" date="2015" name="Int. J. Syst. Evol. Microbiol.">
        <title>Rhizobium anhuiense sp. nov., isolated from effective nodules of Vicia faba and Pisum sativum.</title>
        <authorList>
            <person name="Zhang Y.J."/>
            <person name="Zheng W.T."/>
            <person name="Everall I."/>
            <person name="Young J.P."/>
            <person name="Zhang X.X."/>
            <person name="Tian C.F."/>
            <person name="Sui X.H."/>
            <person name="Wang E.T."/>
            <person name="Chen W.X."/>
        </authorList>
    </citation>
    <scope>NUCLEOTIDE SEQUENCE [LARGE SCALE GENOMIC DNA]</scope>
    <source>
        <strain evidence="1 2">CCBAU 23252</strain>
    </source>
</reference>
<name>A0A3S0Q6T6_9HYPH</name>
<dbReference type="InterPro" id="IPR058003">
    <property type="entry name" value="Phage_gp12"/>
</dbReference>
<organism evidence="1 2">
    <name type="scientific">Rhizobium anhuiense</name>
    <dbReference type="NCBI Taxonomy" id="1184720"/>
    <lineage>
        <taxon>Bacteria</taxon>
        <taxon>Pseudomonadati</taxon>
        <taxon>Pseudomonadota</taxon>
        <taxon>Alphaproteobacteria</taxon>
        <taxon>Hyphomicrobiales</taxon>
        <taxon>Rhizobiaceae</taxon>
        <taxon>Rhizobium/Agrobacterium group</taxon>
        <taxon>Rhizobium</taxon>
    </lineage>
</organism>
<gene>
    <name evidence="1" type="ORF">EEQ99_24200</name>
</gene>
<dbReference type="SUPFAM" id="SSF69304">
    <property type="entry name" value="Tricorn protease N-terminal domain"/>
    <property type="match status" value="1"/>
</dbReference>
<evidence type="ECO:0000313" key="2">
    <source>
        <dbReference type="Proteomes" id="UP000273611"/>
    </source>
</evidence>